<keyword evidence="1" id="KW-0812">Transmembrane</keyword>
<feature type="transmembrane region" description="Helical" evidence="1">
    <location>
        <begin position="451"/>
        <end position="476"/>
    </location>
</feature>
<keyword evidence="1" id="KW-1133">Transmembrane helix</keyword>
<feature type="non-terminal residue" evidence="2">
    <location>
        <position position="743"/>
    </location>
</feature>
<gene>
    <name evidence="2" type="ORF">GCB20_24860</name>
</gene>
<feature type="transmembrane region" description="Helical" evidence="1">
    <location>
        <begin position="533"/>
        <end position="559"/>
    </location>
</feature>
<proteinExistence type="predicted"/>
<dbReference type="InterPro" id="IPR027628">
    <property type="entry name" value="DotA_TraY"/>
</dbReference>
<dbReference type="AlphaFoldDB" id="A0A629KGB0"/>
<name>A0A629KGB0_SALER</name>
<feature type="non-terminal residue" evidence="2">
    <location>
        <position position="1"/>
    </location>
</feature>
<dbReference type="EMBL" id="AAMCFY010000228">
    <property type="protein sequence ID" value="EDF8922138.1"/>
    <property type="molecule type" value="Genomic_DNA"/>
</dbReference>
<feature type="transmembrane region" description="Helical" evidence="1">
    <location>
        <begin position="417"/>
        <end position="439"/>
    </location>
</feature>
<feature type="transmembrane region" description="Helical" evidence="1">
    <location>
        <begin position="506"/>
        <end position="526"/>
    </location>
</feature>
<protein>
    <submittedName>
        <fullName evidence="2">DotA/TraY family protein</fullName>
    </submittedName>
</protein>
<reference evidence="2" key="1">
    <citation type="submission" date="2019-10" db="EMBL/GenBank/DDBJ databases">
        <authorList>
            <consortium name="PulseNet: The National Subtyping Network for Foodborne Disease Surveillance"/>
            <person name="Tarr C.L."/>
            <person name="Trees E."/>
            <person name="Katz L.S."/>
            <person name="Carleton-Romer H.A."/>
            <person name="Stroika S."/>
            <person name="Kucerova Z."/>
            <person name="Roache K.F."/>
            <person name="Sabol A.L."/>
            <person name="Besser J."/>
            <person name="Gerner-Smidt P."/>
        </authorList>
    </citation>
    <scope>NUCLEOTIDE SEQUENCE</scope>
    <source>
        <strain evidence="2">PNUSAS108628</strain>
    </source>
</reference>
<sequence length="743" mass="79004">PAAGGFCAAQVAVLWMINQGVGLADTVWNTYAANPSDGAVITTSASYQELDRIAKTAFINNVCMLKADELWKKSAAHDIFPHVTPEFEMTPEKGKYLYRYNYGAKNAGNDMNKNLLISKAACGSITLTDPKAKADYDNQAEAQATIAAGGMYMAYMPQDIKTKISDVVEAQNVAFSALDNRMHTLAKQYVADNNIDIQAGINNATASYVELIDTAVRTAFSSGDQWDDFKDNVKKDGWFMAGAWSMKLIRIQDAINGAAHNLPVVGQQTMEYGDIDRNMNAIMTKVAQDMARSTTASRYANGIDAQIKTDRNTNGKEQKGSKSDDAEKLVNQLQDGANKSISGAMAGFLSASVINGRKQGEIVAFSTDTTAANLKAINPLLAVKGLGDSISTAGWVLFGTAAGAGALLSTTSATASWIGSALGAVGVVMPIVIPLWIAGDTLAVVIPMLPYVMWFGVCIGWMILCLEAMIAAPLWVVTHLHPDGDGVVGRGGAGYGLVLSLTMRPALMITGLIAAYTMLPILGGILNETFSGAFGMVAGGNIGIIESLAFIAVYIAMMFTVVKKSLSLIHVIPDEIMKWLGVHGGQGMANYAHSASKGVESAVFTQSALNQVSHASNSANNLTQKLQHKKEMERQQKMANQAQLSGRVQQSESAFRNHMNTAGPLDKQDETQSRQTAATAYNAAQAAQESGDIKGYSERMDVAQKAADRAVSFDPANKDLLPGDLGKTAKPIEGFNMLGKGGG</sequence>
<accession>A0A629KGB0</accession>
<evidence type="ECO:0000313" key="2">
    <source>
        <dbReference type="EMBL" id="EDF8922138.1"/>
    </source>
</evidence>
<evidence type="ECO:0000256" key="1">
    <source>
        <dbReference type="SAM" id="Phobius"/>
    </source>
</evidence>
<dbReference type="NCBIfam" id="TIGR04346">
    <property type="entry name" value="DotA_TraY"/>
    <property type="match status" value="1"/>
</dbReference>
<keyword evidence="1" id="KW-0472">Membrane</keyword>
<comment type="caution">
    <text evidence="2">The sequence shown here is derived from an EMBL/GenBank/DDBJ whole genome shotgun (WGS) entry which is preliminary data.</text>
</comment>
<organism evidence="2">
    <name type="scientific">Salmonella enterica</name>
    <name type="common">Salmonella choleraesuis</name>
    <dbReference type="NCBI Taxonomy" id="28901"/>
    <lineage>
        <taxon>Bacteria</taxon>
        <taxon>Pseudomonadati</taxon>
        <taxon>Pseudomonadota</taxon>
        <taxon>Gammaproteobacteria</taxon>
        <taxon>Enterobacterales</taxon>
        <taxon>Enterobacteriaceae</taxon>
        <taxon>Salmonella</taxon>
    </lineage>
</organism>